<dbReference type="InterPro" id="IPR006530">
    <property type="entry name" value="YD"/>
</dbReference>
<dbReference type="Pfam" id="PF25023">
    <property type="entry name" value="TEN_YD-shell"/>
    <property type="match status" value="2"/>
</dbReference>
<dbReference type="Gene3D" id="2.60.120.260">
    <property type="entry name" value="Galactose-binding domain-like"/>
    <property type="match status" value="2"/>
</dbReference>
<accession>A0A2S7MXD3</accession>
<feature type="domain" description="Fibronectin type-III" evidence="5">
    <location>
        <begin position="613"/>
        <end position="730"/>
    </location>
</feature>
<dbReference type="NCBIfam" id="TIGR03696">
    <property type="entry name" value="Rhs_assc_core"/>
    <property type="match status" value="1"/>
</dbReference>
<dbReference type="SMART" id="SM00060">
    <property type="entry name" value="FN3"/>
    <property type="match status" value="3"/>
</dbReference>
<sequence length="2205" mass="245100">MESGLYAEFDIKGHKVDYSILSASGEDKETITAKDVHAQYKKKTNKITHKNVFPNIDLQNLTFGQNVKEDLVLKSYNGYHIFKFKLGTDLDAEIQKDGSIYFFDKDSNKIFDLPKPFMTDSNYDDHKGEPQKSEDVKYELEKDQDGYILTVIANPDWLKAKERKYPVYIDPTTSINTSSDTFVMSAYPTTNYSSSTSKWDSGQGQYVLKTGYYDGTTGTTYGFLNHSITSFKNMNVSSATFNVYVTHAYYASTANGLWLDTVNSSWTASTLNWNNKPASTNIGKVDVARDSWAQFNVTNVVKEWASGAKTNYGFKLHTNGNGQTFWKKVVSTTNSNLKPYLSVTYTIPTASTPTGKLYSNGNGTGYANLSWSAVKGATGYKVWIFNGKEYESFSVGNVTSWSTKGKKIWPTAAEISAGKYDLHQDGTGTELAIDPSPVYKNSGGNYQTSKNYWFRVSAIFSQGEGPQSGYYKPTLPNLALPSAPTGTSYSNGNGTGYIDFNWKAVSGATGYKILLYNGKEYESLDVGNVTSWTTKGKKYWPTSSEISAGKYKLHLSDNTGSELAVNPAPVYKNSGGNYQTSTNYWIRVVAYNSQGETINSNAYTPSITLIKKPEAPTGFTYTNMLTSKSGYAVLNWDEIEGATGYKVWVFNGKSYQPYDVGDKTTWTSQNKGIWPTATEINEGKYDLHTDGKGAELAIDPSPVYKNSGGNYQTRKNYWFRISAYDIKGETIYSNALTPTFGEPVEFLGSEEYWSIIDVPSGKVNMATGNLMIEEDDFSLSGRGPSIGISRTYNSLSNSIGIFGPGWQADVDMSVTSSSDGKKVTLIDEDGTVHLFTKLEDGTFKAPTGVYLELTEDNEHFVLKTKDQTNAHFSKEHGRLTKITDGYGNASTYTYDTAGKLTTITDASGRKLQIAYNAEGFVKTLTGPSDKKVTYEYKDGFLTKAIQTSGEVTVYEYNAGLLTKIYEPNHTEAKPVVNQYVYNSSTKHLTEATNPKGNKYTLGYDLTNKSLLFTQPNGRKIKYSYNEAANPTEVIEDVDGLKIKTSYKYEGNNLIESKDPNDENASKPTEKYEYDSNGNVITATDSYGTETYEYNSNNDVTSVVDTEGDQTTIAYEGLDAVSETDQTGKTSSIAKYQKDTNGNSNGNLIESSYSLGTASNLLANNNFESDLTGWTEKKSNDSGSISVDSNTKTYHGITGNKSIKMTIQPTSSSKGYIASTQEVPVEENTQYSLSGVIKTDLTKAYAFFNVEFLDSENKRIAWGDNRYSQITGNRTWTERQFSFKTPAKTAKVRIYLEVEHSDASASGTAWFDTIQLEKAEVSSSFNPVINSSFKSLTSWTGSGGALDSSNGFDDSSSLKVSRTSQTQAASEYKQTINVGQSASDTPLHLTLTGLSKADNVTKKGTVTERDYSIVGKVFYADGTSKEYISAFPIGTQEWNRTAVNIPADKPITKIDILTVFKGNYTGTVWFDDLRVIKGFVITKNKYDQAGNYVTESEDELGNKEKSSYDSYGNKLTETDAKGEVKVYQYDSSNQLKKLTLSTGTSIQYEYDKNGNMTSKKIVPSEGTTQEFTYQYDANGDLIETTGPLNEVTKNEYDANGNKVKTVLPNNQTLSWTYDGTDRIKNEKINDELVYEYTYDKNGNELSVVYSKENRTKDRVYDTSNRVTKQTDAGATQEWKYSSTSDKLNEFILTIGSNVVKNTYQYNELDQNILVNDGQVDYRFDYGERGNIKTFTTGNGAGASFKYDDRGLVSQLVVGLANGNDVLDETHSYDENGNRTQIKYQNGDTITYKYGKLDQLEKEVLREGTQFDYSYDAFGNRTLVKKTTNGQTTSITSEYNQANQLIKFGQESITYDANGNRTQDGQYRYTWNAKDQLVAINKVGETSPFVTYKYDEDGRRIQKVVNSEVTNYYYDGDSLNVLYETNGNNEIVRSYVYSESAQLLSMRKGSAKYFYHYNAHGDVIALTNQQGEMVASYQYDAWGNPLTVEEDNSVADNPYRYAGYQFDRETGMYYLMARYYHPTHGVFLSLDPDPGDDDDILTQNGYTYANNNPVNMIDPDGEWAWAVGFAAYDGYKAYKSGKSWKGVAAAAAMGAVGLGKVRLVSKASKYLKPGKFAKRSIPARSTSSRLNKKERRVLNKIGNKHGCHTCGVKSPGTKSGNWIADHQPLTSLKKKGQKQKLYPHCKSCSAIQGGHASAIKNKKKRRR</sequence>
<dbReference type="InterPro" id="IPR055372">
    <property type="entry name" value="CBM96"/>
</dbReference>
<dbReference type="InterPro" id="IPR008979">
    <property type="entry name" value="Galactose-bd-like_sf"/>
</dbReference>
<proteinExistence type="predicted"/>
<feature type="domain" description="Fibronectin type-III" evidence="5">
    <location>
        <begin position="481"/>
        <end position="597"/>
    </location>
</feature>
<gene>
    <name evidence="6" type="ORF">CYL18_14450</name>
</gene>
<keyword evidence="4" id="KW-0677">Repeat</keyword>
<evidence type="ECO:0000313" key="6">
    <source>
        <dbReference type="EMBL" id="PQD94461.1"/>
    </source>
</evidence>
<dbReference type="Gene3D" id="2.60.120.970">
    <property type="match status" value="1"/>
</dbReference>
<dbReference type="SUPFAM" id="SSF49785">
    <property type="entry name" value="Galactose-binding domain-like"/>
    <property type="match status" value="1"/>
</dbReference>
<evidence type="ECO:0000259" key="5">
    <source>
        <dbReference type="SMART" id="SM00060"/>
    </source>
</evidence>
<feature type="domain" description="Fibronectin type-III" evidence="5">
    <location>
        <begin position="350"/>
        <end position="465"/>
    </location>
</feature>
<dbReference type="SUPFAM" id="SSF49265">
    <property type="entry name" value="Fibronectin type III"/>
    <property type="match status" value="1"/>
</dbReference>
<keyword evidence="3" id="KW-0732">Signal</keyword>
<keyword evidence="7" id="KW-1185">Reference proteome</keyword>
<evidence type="ECO:0000313" key="7">
    <source>
        <dbReference type="Proteomes" id="UP000239663"/>
    </source>
</evidence>
<name>A0A2S7MXD3_9BACI</name>
<comment type="caution">
    <text evidence="6">The sequence shown here is derived from an EMBL/GenBank/DDBJ whole genome shotgun (WGS) entry which is preliminary data.</text>
</comment>
<dbReference type="InterPro" id="IPR045351">
    <property type="entry name" value="DUF6531"/>
</dbReference>
<dbReference type="Pfam" id="PF20148">
    <property type="entry name" value="DUF6531"/>
    <property type="match status" value="1"/>
</dbReference>
<protein>
    <submittedName>
        <fullName evidence="6">Wall-associated protein</fullName>
    </submittedName>
</protein>
<dbReference type="InterPro" id="IPR036116">
    <property type="entry name" value="FN3_sf"/>
</dbReference>
<dbReference type="InterPro" id="IPR050708">
    <property type="entry name" value="T6SS_VgrG/RHS"/>
</dbReference>
<dbReference type="Gene3D" id="2.60.40.10">
    <property type="entry name" value="Immunoglobulins"/>
    <property type="match status" value="2"/>
</dbReference>
<dbReference type="Pfam" id="PF24517">
    <property type="entry name" value="CBM96"/>
    <property type="match status" value="1"/>
</dbReference>
<organism evidence="6 7">
    <name type="scientific">Pradoshia eiseniae</name>
    <dbReference type="NCBI Taxonomy" id="2064768"/>
    <lineage>
        <taxon>Bacteria</taxon>
        <taxon>Bacillati</taxon>
        <taxon>Bacillota</taxon>
        <taxon>Bacilli</taxon>
        <taxon>Bacillales</taxon>
        <taxon>Bacillaceae</taxon>
        <taxon>Pradoshia</taxon>
    </lineage>
</organism>
<dbReference type="NCBIfam" id="TIGR01643">
    <property type="entry name" value="YD_repeat_2x"/>
    <property type="match status" value="2"/>
</dbReference>
<dbReference type="InterPro" id="IPR013783">
    <property type="entry name" value="Ig-like_fold"/>
</dbReference>
<dbReference type="PANTHER" id="PTHR32305">
    <property type="match status" value="1"/>
</dbReference>
<dbReference type="InterPro" id="IPR003961">
    <property type="entry name" value="FN3_dom"/>
</dbReference>
<dbReference type="InterPro" id="IPR022385">
    <property type="entry name" value="Rhs_assc_core"/>
</dbReference>
<dbReference type="GO" id="GO:0005576">
    <property type="term" value="C:extracellular region"/>
    <property type="evidence" value="ECO:0007669"/>
    <property type="project" value="UniProtKB-SubCell"/>
</dbReference>
<dbReference type="EMBL" id="PKOZ01000010">
    <property type="protein sequence ID" value="PQD94461.1"/>
    <property type="molecule type" value="Genomic_DNA"/>
</dbReference>
<dbReference type="PANTHER" id="PTHR32305:SF17">
    <property type="entry name" value="TRNA NUCLEASE WAPA"/>
    <property type="match status" value="1"/>
</dbReference>
<evidence type="ECO:0000256" key="1">
    <source>
        <dbReference type="ARBA" id="ARBA00004613"/>
    </source>
</evidence>
<dbReference type="NCBIfam" id="NF033679">
    <property type="entry name" value="DNRLRE_dom"/>
    <property type="match status" value="1"/>
</dbReference>
<evidence type="ECO:0000256" key="3">
    <source>
        <dbReference type="ARBA" id="ARBA00022729"/>
    </source>
</evidence>
<evidence type="ECO:0000256" key="2">
    <source>
        <dbReference type="ARBA" id="ARBA00022525"/>
    </source>
</evidence>
<dbReference type="OrthoDB" id="1432909at2"/>
<dbReference type="Proteomes" id="UP000239663">
    <property type="component" value="Unassembled WGS sequence"/>
</dbReference>
<dbReference type="Gene3D" id="2.180.10.10">
    <property type="entry name" value="RHS repeat-associated core"/>
    <property type="match status" value="1"/>
</dbReference>
<reference evidence="6 7" key="1">
    <citation type="submission" date="2017-12" db="EMBL/GenBank/DDBJ databases">
        <title>Taxonomic description and draft genome of Pradoshia cofamensis Gen. nov., sp. nov., a thermotolerant bacillale isolated from anterior gut of earthworm Eisenia fetida.</title>
        <authorList>
            <person name="Saha T."/>
            <person name="Chakraborty R."/>
        </authorList>
    </citation>
    <scope>NUCLEOTIDE SEQUENCE [LARGE SCALE GENOMIC DNA]</scope>
    <source>
        <strain evidence="6 7">EAG3</strain>
    </source>
</reference>
<evidence type="ECO:0000256" key="4">
    <source>
        <dbReference type="ARBA" id="ARBA00022737"/>
    </source>
</evidence>
<comment type="subcellular location">
    <subcellularLocation>
        <location evidence="1">Secreted</location>
    </subcellularLocation>
</comment>
<dbReference type="InterPro" id="IPR056823">
    <property type="entry name" value="TEN-like_YD-shell"/>
</dbReference>
<keyword evidence="2" id="KW-0964">Secreted</keyword>